<dbReference type="EMBL" id="CAXAMN010023351">
    <property type="protein sequence ID" value="CAK9076976.1"/>
    <property type="molecule type" value="Genomic_DNA"/>
</dbReference>
<organism evidence="2 3">
    <name type="scientific">Durusdinium trenchii</name>
    <dbReference type="NCBI Taxonomy" id="1381693"/>
    <lineage>
        <taxon>Eukaryota</taxon>
        <taxon>Sar</taxon>
        <taxon>Alveolata</taxon>
        <taxon>Dinophyceae</taxon>
        <taxon>Suessiales</taxon>
        <taxon>Symbiodiniaceae</taxon>
        <taxon>Durusdinium</taxon>
    </lineage>
</organism>
<evidence type="ECO:0000313" key="1">
    <source>
        <dbReference type="EMBL" id="CAK9076976.1"/>
    </source>
</evidence>
<name>A0ABP0PLS8_9DINO</name>
<accession>A0ABP0PLS8</accession>
<reference evidence="2 3" key="1">
    <citation type="submission" date="2024-02" db="EMBL/GenBank/DDBJ databases">
        <authorList>
            <person name="Chen Y."/>
            <person name="Shah S."/>
            <person name="Dougan E. K."/>
            <person name="Thang M."/>
            <person name="Chan C."/>
        </authorList>
    </citation>
    <scope>NUCLEOTIDE SEQUENCE [LARGE SCALE GENOMIC DNA]</scope>
</reference>
<keyword evidence="3" id="KW-1185">Reference proteome</keyword>
<gene>
    <name evidence="1" type="ORF">CCMP2556_LOCUS37941</name>
    <name evidence="2" type="ORF">CCMP2556_LOCUS37946</name>
</gene>
<proteinExistence type="predicted"/>
<dbReference type="Proteomes" id="UP001642484">
    <property type="component" value="Unassembled WGS sequence"/>
</dbReference>
<dbReference type="EMBL" id="CAXAMN010023354">
    <property type="protein sequence ID" value="CAK9076990.1"/>
    <property type="molecule type" value="Genomic_DNA"/>
</dbReference>
<evidence type="ECO:0000313" key="2">
    <source>
        <dbReference type="EMBL" id="CAK9076990.1"/>
    </source>
</evidence>
<sequence>MNLRPQMLGAVFHNHYTDIPRASHCGIIWEVRVGDDVPVTVTPVKPKYYLLGTLTVKQRHAVKLC</sequence>
<evidence type="ECO:0000313" key="3">
    <source>
        <dbReference type="Proteomes" id="UP001642484"/>
    </source>
</evidence>
<protein>
    <submittedName>
        <fullName evidence="2">Uncharacterized protein</fullName>
    </submittedName>
</protein>
<comment type="caution">
    <text evidence="2">The sequence shown here is derived from an EMBL/GenBank/DDBJ whole genome shotgun (WGS) entry which is preliminary data.</text>
</comment>